<dbReference type="KEGG" id="lck:HN018_24255"/>
<keyword evidence="2" id="KW-1185">Reference proteome</keyword>
<evidence type="ECO:0000313" key="2">
    <source>
        <dbReference type="Proteomes" id="UP000500767"/>
    </source>
</evidence>
<geneLocation type="plasmid" evidence="1 2">
    <name>unnamed2</name>
</geneLocation>
<dbReference type="Proteomes" id="UP000500767">
    <property type="component" value="Plasmid unnamed2"/>
</dbReference>
<keyword evidence="1" id="KW-0614">Plasmid</keyword>
<dbReference type="AlphaFoldDB" id="A0A6M8HYV2"/>
<sequence length="73" mass="8726">MRRPAEDDEHAPLLLAQVEYLQAYADQHGREWKQKLWLEWTNATADPVLSLLRNSHGPSWLLRYNLRRVEDEK</sequence>
<name>A0A6M8HYV2_9PROT</name>
<protein>
    <submittedName>
        <fullName evidence="1">Uncharacterized protein</fullName>
    </submittedName>
</protein>
<reference evidence="1 2" key="1">
    <citation type="journal article" date="2014" name="World J. Microbiol. Biotechnol.">
        <title>Biodiversity and physiological characteristics of Antarctic and Arctic lichens-associated bacteria.</title>
        <authorList>
            <person name="Lee Y.M."/>
            <person name="Kim E.H."/>
            <person name="Lee H.K."/>
            <person name="Hong S.G."/>
        </authorList>
    </citation>
    <scope>NUCLEOTIDE SEQUENCE [LARGE SCALE GENOMIC DNA]</scope>
    <source>
        <strain evidence="1 2">PAMC 26569</strain>
        <plasmid evidence="1">unnamed2</plasmid>
    </source>
</reference>
<dbReference type="EMBL" id="CP053710">
    <property type="protein sequence ID" value="QKE93325.1"/>
    <property type="molecule type" value="Genomic_DNA"/>
</dbReference>
<dbReference type="RefSeq" id="WP_171837811.1">
    <property type="nucleotide sequence ID" value="NZ_CP053710.1"/>
</dbReference>
<evidence type="ECO:0000313" key="1">
    <source>
        <dbReference type="EMBL" id="QKE93325.1"/>
    </source>
</evidence>
<proteinExistence type="predicted"/>
<organism evidence="1 2">
    <name type="scientific">Lichenicola cladoniae</name>
    <dbReference type="NCBI Taxonomy" id="1484109"/>
    <lineage>
        <taxon>Bacteria</taxon>
        <taxon>Pseudomonadati</taxon>
        <taxon>Pseudomonadota</taxon>
        <taxon>Alphaproteobacteria</taxon>
        <taxon>Acetobacterales</taxon>
        <taxon>Acetobacteraceae</taxon>
        <taxon>Lichenicola</taxon>
    </lineage>
</organism>
<gene>
    <name evidence="1" type="ORF">HN018_24255</name>
</gene>
<accession>A0A6M8HYV2</accession>